<feature type="transmembrane region" description="Helical" evidence="1">
    <location>
        <begin position="183"/>
        <end position="204"/>
    </location>
</feature>
<dbReference type="PANTHER" id="PTHR22911">
    <property type="entry name" value="ACYL-MALONYL CONDENSING ENZYME-RELATED"/>
    <property type="match status" value="1"/>
</dbReference>
<evidence type="ECO:0000313" key="2">
    <source>
        <dbReference type="EMBL" id="CAH1225727.1"/>
    </source>
</evidence>
<feature type="transmembrane region" description="Helical" evidence="1">
    <location>
        <begin position="62"/>
        <end position="84"/>
    </location>
</feature>
<feature type="transmembrane region" description="Helical" evidence="1">
    <location>
        <begin position="248"/>
        <end position="266"/>
    </location>
</feature>
<dbReference type="SUPFAM" id="SSF103481">
    <property type="entry name" value="Multidrug resistance efflux transporter EmrE"/>
    <property type="match status" value="1"/>
</dbReference>
<keyword evidence="1" id="KW-0472">Membrane</keyword>
<feature type="transmembrane region" description="Helical" evidence="1">
    <location>
        <begin position="128"/>
        <end position="145"/>
    </location>
</feature>
<dbReference type="InterPro" id="IPR037185">
    <property type="entry name" value="EmrE-like"/>
</dbReference>
<dbReference type="PANTHER" id="PTHR22911:SF137">
    <property type="entry name" value="SOLUTE CARRIER FAMILY 35 MEMBER G2-RELATED"/>
    <property type="match status" value="1"/>
</dbReference>
<protein>
    <submittedName>
        <fullName evidence="2">Hypp65 protein</fullName>
    </submittedName>
</protein>
<dbReference type="Gene3D" id="1.10.3730.20">
    <property type="match status" value="1"/>
</dbReference>
<feature type="transmembrane region" description="Helical" evidence="1">
    <location>
        <begin position="152"/>
        <end position="171"/>
    </location>
</feature>
<dbReference type="AlphaFoldDB" id="A0A8J9V781"/>
<name>A0A8J9V781_BRALA</name>
<dbReference type="Proteomes" id="UP000838412">
    <property type="component" value="Chromosome 1"/>
</dbReference>
<gene>
    <name evidence="2" type="primary">Hypp65</name>
    <name evidence="2" type="ORF">BLAG_LOCUS181</name>
</gene>
<keyword evidence="3" id="KW-1185">Reference proteome</keyword>
<keyword evidence="1" id="KW-0812">Transmembrane</keyword>
<feature type="transmembrane region" description="Helical" evidence="1">
    <location>
        <begin position="35"/>
        <end position="56"/>
    </location>
</feature>
<feature type="transmembrane region" description="Helical" evidence="1">
    <location>
        <begin position="273"/>
        <end position="291"/>
    </location>
</feature>
<keyword evidence="1" id="KW-1133">Transmembrane helix</keyword>
<proteinExistence type="predicted"/>
<evidence type="ECO:0000256" key="1">
    <source>
        <dbReference type="SAM" id="Phobius"/>
    </source>
</evidence>
<evidence type="ECO:0000313" key="3">
    <source>
        <dbReference type="Proteomes" id="UP000838412"/>
    </source>
</evidence>
<reference evidence="2" key="1">
    <citation type="submission" date="2022-01" db="EMBL/GenBank/DDBJ databases">
        <authorList>
            <person name="Braso-Vives M."/>
        </authorList>
    </citation>
    <scope>NUCLEOTIDE SEQUENCE</scope>
</reference>
<organism evidence="2 3">
    <name type="scientific">Branchiostoma lanceolatum</name>
    <name type="common">Common lancelet</name>
    <name type="synonym">Amphioxus lanceolatum</name>
    <dbReference type="NCBI Taxonomy" id="7740"/>
    <lineage>
        <taxon>Eukaryota</taxon>
        <taxon>Metazoa</taxon>
        <taxon>Chordata</taxon>
        <taxon>Cephalochordata</taxon>
        <taxon>Leptocardii</taxon>
        <taxon>Amphioxiformes</taxon>
        <taxon>Branchiostomatidae</taxon>
        <taxon>Branchiostoma</taxon>
    </lineage>
</organism>
<dbReference type="GO" id="GO:0016020">
    <property type="term" value="C:membrane"/>
    <property type="evidence" value="ECO:0007669"/>
    <property type="project" value="TreeGrafter"/>
</dbReference>
<accession>A0A8J9V781</accession>
<feature type="transmembrane region" description="Helical" evidence="1">
    <location>
        <begin position="96"/>
        <end position="116"/>
    </location>
</feature>
<feature type="transmembrane region" description="Helical" evidence="1">
    <location>
        <begin position="216"/>
        <end position="236"/>
    </location>
</feature>
<sequence>MDLLLKLSEETRPAHESNRGACAELAHVVRGTGGIAMAVVFGLLAGGVSVLEHLVIREGVTVPQVVLAEGTGAFVLTAPFLLCFTPAAVGKSCKDIALLCLGGLLMFGAVACRVVLSDFVPLATTQALSFGSEPVFTAIIGCIVLKEVPSYGQLLGCLACVIGTTIINVTNVKLHFNTANLELYQTLIGLAAFSTSLLTSFLQVLSRYVLQRVSCLLASAYLNGVCFILAVILIVIHGDAWVVCDQVVVYLAIIAGLCAVCVMCFLRSLQLEVALVVAVVAQLRTVMTYLIQRYSFEKGPTIAGWVGVGWLLLGVLLVTVLTVRQTWKDHKRAQFLREMNFGRNLNVK</sequence>
<feature type="transmembrane region" description="Helical" evidence="1">
    <location>
        <begin position="303"/>
        <end position="323"/>
    </location>
</feature>
<dbReference type="EMBL" id="OV696686">
    <property type="protein sequence ID" value="CAH1225727.1"/>
    <property type="molecule type" value="Genomic_DNA"/>
</dbReference>